<organism evidence="1 2">
    <name type="scientific">Streblomastix strix</name>
    <dbReference type="NCBI Taxonomy" id="222440"/>
    <lineage>
        <taxon>Eukaryota</taxon>
        <taxon>Metamonada</taxon>
        <taxon>Preaxostyla</taxon>
        <taxon>Oxymonadida</taxon>
        <taxon>Streblomastigidae</taxon>
        <taxon>Streblomastix</taxon>
    </lineage>
</organism>
<proteinExistence type="predicted"/>
<dbReference type="EMBL" id="SNRW01002698">
    <property type="protein sequence ID" value="KAA6391979.1"/>
    <property type="molecule type" value="Genomic_DNA"/>
</dbReference>
<accession>A0A5J4WC82</accession>
<protein>
    <submittedName>
        <fullName evidence="1">Uncharacterized protein</fullName>
    </submittedName>
</protein>
<name>A0A5J4WC82_9EUKA</name>
<gene>
    <name evidence="1" type="ORF">EZS28_012491</name>
</gene>
<sequence length="56" mass="6270">CQAKSDSIFSYPTGYGGGIFFTEYGDYITWQNLHYLNGLKIYGNIADYGGQSLYVV</sequence>
<dbReference type="Proteomes" id="UP000324800">
    <property type="component" value="Unassembled WGS sequence"/>
</dbReference>
<reference evidence="1 2" key="1">
    <citation type="submission" date="2019-03" db="EMBL/GenBank/DDBJ databases">
        <title>Single cell metagenomics reveals metabolic interactions within the superorganism composed of flagellate Streblomastix strix and complex community of Bacteroidetes bacteria on its surface.</title>
        <authorList>
            <person name="Treitli S.C."/>
            <person name="Kolisko M."/>
            <person name="Husnik F."/>
            <person name="Keeling P."/>
            <person name="Hampl V."/>
        </authorList>
    </citation>
    <scope>NUCLEOTIDE SEQUENCE [LARGE SCALE GENOMIC DNA]</scope>
    <source>
        <strain evidence="1">ST1C</strain>
    </source>
</reference>
<dbReference type="AlphaFoldDB" id="A0A5J4WC82"/>
<comment type="caution">
    <text evidence="1">The sequence shown here is derived from an EMBL/GenBank/DDBJ whole genome shotgun (WGS) entry which is preliminary data.</text>
</comment>
<evidence type="ECO:0000313" key="1">
    <source>
        <dbReference type="EMBL" id="KAA6391979.1"/>
    </source>
</evidence>
<evidence type="ECO:0000313" key="2">
    <source>
        <dbReference type="Proteomes" id="UP000324800"/>
    </source>
</evidence>
<feature type="non-terminal residue" evidence="1">
    <location>
        <position position="1"/>
    </location>
</feature>